<dbReference type="AlphaFoldDB" id="A0A2C9D697"/>
<dbReference type="KEGG" id="hdi:HDIA_1720"/>
<dbReference type="SMART" id="SM00342">
    <property type="entry name" value="HTH_ARAC"/>
    <property type="match status" value="1"/>
</dbReference>
<evidence type="ECO:0000259" key="5">
    <source>
        <dbReference type="PROSITE" id="PS01124"/>
    </source>
</evidence>
<protein>
    <submittedName>
        <fullName evidence="6">Virulence-regulating protein VirS</fullName>
    </submittedName>
</protein>
<keyword evidence="4" id="KW-1133">Transmembrane helix</keyword>
<feature type="domain" description="HTH araC/xylS-type" evidence="5">
    <location>
        <begin position="263"/>
        <end position="362"/>
    </location>
</feature>
<evidence type="ECO:0000256" key="1">
    <source>
        <dbReference type="ARBA" id="ARBA00023015"/>
    </source>
</evidence>
<dbReference type="PROSITE" id="PS01124">
    <property type="entry name" value="HTH_ARAC_FAMILY_2"/>
    <property type="match status" value="1"/>
</dbReference>
<dbReference type="EMBL" id="LT960614">
    <property type="protein sequence ID" value="SON55261.1"/>
    <property type="molecule type" value="Genomic_DNA"/>
</dbReference>
<keyword evidence="1" id="KW-0805">Transcription regulation</keyword>
<evidence type="ECO:0000256" key="3">
    <source>
        <dbReference type="ARBA" id="ARBA00023163"/>
    </source>
</evidence>
<dbReference type="GO" id="GO:0000976">
    <property type="term" value="F:transcription cis-regulatory region binding"/>
    <property type="evidence" value="ECO:0007669"/>
    <property type="project" value="TreeGrafter"/>
</dbReference>
<organism evidence="6 7">
    <name type="scientific">Hartmannibacter diazotrophicus</name>
    <dbReference type="NCBI Taxonomy" id="1482074"/>
    <lineage>
        <taxon>Bacteria</taxon>
        <taxon>Pseudomonadati</taxon>
        <taxon>Pseudomonadota</taxon>
        <taxon>Alphaproteobacteria</taxon>
        <taxon>Hyphomicrobiales</taxon>
        <taxon>Pleomorphomonadaceae</taxon>
        <taxon>Hartmannibacter</taxon>
    </lineage>
</organism>
<dbReference type="InterPro" id="IPR009057">
    <property type="entry name" value="Homeodomain-like_sf"/>
</dbReference>
<dbReference type="RefSeq" id="WP_099555797.1">
    <property type="nucleotide sequence ID" value="NZ_LT960614.1"/>
</dbReference>
<keyword evidence="3" id="KW-0804">Transcription</keyword>
<dbReference type="Proteomes" id="UP000223606">
    <property type="component" value="Chromosome 1"/>
</dbReference>
<name>A0A2C9D697_9HYPH</name>
<keyword evidence="7" id="KW-1185">Reference proteome</keyword>
<dbReference type="SUPFAM" id="SSF46689">
    <property type="entry name" value="Homeodomain-like"/>
    <property type="match status" value="1"/>
</dbReference>
<keyword evidence="2" id="KW-0238">DNA-binding</keyword>
<dbReference type="InterPro" id="IPR032687">
    <property type="entry name" value="AraC-type_N"/>
</dbReference>
<feature type="transmembrane region" description="Helical" evidence="4">
    <location>
        <begin position="20"/>
        <end position="38"/>
    </location>
</feature>
<dbReference type="InterPro" id="IPR018060">
    <property type="entry name" value="HTH_AraC"/>
</dbReference>
<evidence type="ECO:0000313" key="6">
    <source>
        <dbReference type="EMBL" id="SON55261.1"/>
    </source>
</evidence>
<dbReference type="GO" id="GO:0003700">
    <property type="term" value="F:DNA-binding transcription factor activity"/>
    <property type="evidence" value="ECO:0007669"/>
    <property type="project" value="InterPro"/>
</dbReference>
<evidence type="ECO:0000256" key="2">
    <source>
        <dbReference type="ARBA" id="ARBA00023125"/>
    </source>
</evidence>
<dbReference type="Gene3D" id="1.10.10.60">
    <property type="entry name" value="Homeodomain-like"/>
    <property type="match status" value="1"/>
</dbReference>
<dbReference type="Pfam" id="PF12625">
    <property type="entry name" value="Arabinose_bd"/>
    <property type="match status" value="1"/>
</dbReference>
<dbReference type="OrthoDB" id="9805730at2"/>
<keyword evidence="4" id="KW-0812">Transmembrane</keyword>
<reference evidence="7" key="1">
    <citation type="submission" date="2017-09" db="EMBL/GenBank/DDBJ databases">
        <title>Genome sequence of Nannocystis excedens DSM 71.</title>
        <authorList>
            <person name="Blom J."/>
        </authorList>
    </citation>
    <scope>NUCLEOTIDE SEQUENCE [LARGE SCALE GENOMIC DNA]</scope>
    <source>
        <strain evidence="7">type strain: E19</strain>
    </source>
</reference>
<dbReference type="Pfam" id="PF12833">
    <property type="entry name" value="HTH_18"/>
    <property type="match status" value="1"/>
</dbReference>
<sequence length="375" mass="41167">MRRTASAHSASSDRGSRPAFTWSIGAIGFVANVSPAYVPSMQSPYTFSLSTGVLSKLAIPIERLCARAGVATSNAWVTDDFFRIWAAAEEEFHDPRAGLRFGDEGIARGYGVAAIVALHAPDFRSALAALSRYKSLTCPELVEVEAKGGEAVVRYRWLQATGPAPRLLVDMTMASLRQLAWRGSGGKVSPIRLELTRRPIDEELLRRHFGCPIVFGAASDAMVFDRAALDVPFLTADGGAFAHVLDGLEQRVREGEGFPAFIGEVCVAIARQLSEGRRPSVACVAKRLAISTRTLQRRLHALGTSFQEQLARVRRTTANRLLATTELDPVAISMLVGFDEPNSFARAFRRWERTTPTRWRDRLADDRRVLQGNPS</sequence>
<dbReference type="PANTHER" id="PTHR47894:SF1">
    <property type="entry name" value="HTH-TYPE TRANSCRIPTIONAL REGULATOR VQSM"/>
    <property type="match status" value="1"/>
</dbReference>
<gene>
    <name evidence="6" type="primary">virS</name>
    <name evidence="6" type="ORF">HDIA_1720</name>
</gene>
<proteinExistence type="predicted"/>
<dbReference type="PANTHER" id="PTHR47894">
    <property type="entry name" value="HTH-TYPE TRANSCRIPTIONAL REGULATOR GADX"/>
    <property type="match status" value="1"/>
</dbReference>
<accession>A0A2C9D697</accession>
<keyword evidence="4" id="KW-0472">Membrane</keyword>
<dbReference type="GO" id="GO:0005829">
    <property type="term" value="C:cytosol"/>
    <property type="evidence" value="ECO:0007669"/>
    <property type="project" value="TreeGrafter"/>
</dbReference>
<evidence type="ECO:0000256" key="4">
    <source>
        <dbReference type="SAM" id="Phobius"/>
    </source>
</evidence>
<evidence type="ECO:0000313" key="7">
    <source>
        <dbReference type="Proteomes" id="UP000223606"/>
    </source>
</evidence>